<dbReference type="RefSeq" id="WP_011393133.1">
    <property type="nucleotide sequence ID" value="NZ_DF238840.1"/>
</dbReference>
<dbReference type="AlphaFoldDB" id="A0A0S6U6J5"/>
<sequence length="84" mass="9751">MLPPVEQREAIKAKAEQRGINLTEDHWRLIEVSYAYYQKHQTICTLRKLIKLSGLEKKRIYQLFPGNPIGEISQITGLPMPKEC</sequence>
<proteinExistence type="inferred from homology"/>
<feature type="active site" description="Cysteine persulfide intermediate" evidence="4">
    <location>
        <position position="84"/>
    </location>
</feature>
<dbReference type="SUPFAM" id="SSF69721">
    <property type="entry name" value="DsrC, the gamma subunit of dissimilatory sulfite reductase"/>
    <property type="match status" value="1"/>
</dbReference>
<evidence type="ECO:0000313" key="5">
    <source>
        <dbReference type="EMBL" id="GAF24759.1"/>
    </source>
</evidence>
<dbReference type="InterPro" id="IPR007453">
    <property type="entry name" value="DsrC/TusE"/>
</dbReference>
<gene>
    <name evidence="5" type="ORF">MTY_0087</name>
</gene>
<name>A0A0S6U6J5_NEOTH</name>
<evidence type="ECO:0000256" key="4">
    <source>
        <dbReference type="PIRSR" id="PIRSR006223-50"/>
    </source>
</evidence>
<evidence type="ECO:0000256" key="1">
    <source>
        <dbReference type="ARBA" id="ARBA00004496"/>
    </source>
</evidence>
<accession>A0A0S6U6J5</accession>
<dbReference type="InterPro" id="IPR042072">
    <property type="entry name" value="DsrC-like_C"/>
</dbReference>
<dbReference type="Gene3D" id="1.10.10.370">
    <property type="entry name" value="DsrC-like protein, C-terminal domain"/>
    <property type="match status" value="1"/>
</dbReference>
<protein>
    <submittedName>
        <fullName evidence="5">Dissimilatory sulfite reductase (Desulfoviridin), gamma subunit</fullName>
    </submittedName>
</protein>
<evidence type="ECO:0000256" key="2">
    <source>
        <dbReference type="ARBA" id="ARBA00005718"/>
    </source>
</evidence>
<evidence type="ECO:0000256" key="3">
    <source>
        <dbReference type="ARBA" id="ARBA00022490"/>
    </source>
</evidence>
<comment type="subcellular location">
    <subcellularLocation>
        <location evidence="1">Cytoplasm</location>
    </subcellularLocation>
</comment>
<dbReference type="GO" id="GO:0005737">
    <property type="term" value="C:cytoplasm"/>
    <property type="evidence" value="ECO:0007669"/>
    <property type="project" value="UniProtKB-SubCell"/>
</dbReference>
<dbReference type="Pfam" id="PF04358">
    <property type="entry name" value="DsrC"/>
    <property type="match status" value="1"/>
</dbReference>
<dbReference type="PIRSF" id="PIRSF006223">
    <property type="entry name" value="DsrC_TusE"/>
    <property type="match status" value="1"/>
</dbReference>
<dbReference type="GeneID" id="45617666"/>
<comment type="similarity">
    <text evidence="2">Belongs to the DsrC/TusE family.</text>
</comment>
<reference evidence="5" key="1">
    <citation type="journal article" date="2014" name="Gene">
        <title>Genome-guided analysis of transformation efficiency and carbon dioxide assimilation by Moorella thermoacetica Y72.</title>
        <authorList>
            <person name="Tsukahara K."/>
            <person name="Kita A."/>
            <person name="Nakashimada Y."/>
            <person name="Hoshino T."/>
            <person name="Murakami K."/>
        </authorList>
    </citation>
    <scope>NUCLEOTIDE SEQUENCE [LARGE SCALE GENOMIC DNA]</scope>
    <source>
        <strain evidence="5">Y72</strain>
    </source>
</reference>
<dbReference type="Proteomes" id="UP000063718">
    <property type="component" value="Unassembled WGS sequence"/>
</dbReference>
<organism evidence="5">
    <name type="scientific">Moorella thermoacetica Y72</name>
    <dbReference type="NCBI Taxonomy" id="1325331"/>
    <lineage>
        <taxon>Bacteria</taxon>
        <taxon>Bacillati</taxon>
        <taxon>Bacillota</taxon>
        <taxon>Clostridia</taxon>
        <taxon>Neomoorellales</taxon>
        <taxon>Neomoorellaceae</taxon>
        <taxon>Neomoorella</taxon>
    </lineage>
</organism>
<keyword evidence="3" id="KW-0963">Cytoplasm</keyword>
<dbReference type="EMBL" id="DF238840">
    <property type="protein sequence ID" value="GAF24759.1"/>
    <property type="molecule type" value="Genomic_DNA"/>
</dbReference>
<dbReference type="InterPro" id="IPR025526">
    <property type="entry name" value="DsrC-like_dom_sf"/>
</dbReference>